<evidence type="ECO:0000313" key="2">
    <source>
        <dbReference type="Proteomes" id="UP000758701"/>
    </source>
</evidence>
<evidence type="ECO:0000313" key="1">
    <source>
        <dbReference type="EMBL" id="MBZ6156121.1"/>
    </source>
</evidence>
<name>A0ABS7WDU3_STROV</name>
<proteinExistence type="predicted"/>
<dbReference type="EMBL" id="JAHSTP010000023">
    <property type="protein sequence ID" value="MBZ6156121.1"/>
    <property type="molecule type" value="Genomic_DNA"/>
</dbReference>
<dbReference type="Proteomes" id="UP000758701">
    <property type="component" value="Unassembled WGS sequence"/>
</dbReference>
<comment type="caution">
    <text evidence="1">The sequence shown here is derived from an EMBL/GenBank/DDBJ whole genome shotgun (WGS) entry which is preliminary data.</text>
</comment>
<organism evidence="1 2">
    <name type="scientific">Streptomyces olivaceus</name>
    <dbReference type="NCBI Taxonomy" id="47716"/>
    <lineage>
        <taxon>Bacteria</taxon>
        <taxon>Bacillati</taxon>
        <taxon>Actinomycetota</taxon>
        <taxon>Actinomycetes</taxon>
        <taxon>Kitasatosporales</taxon>
        <taxon>Streptomycetaceae</taxon>
        <taxon>Streptomyces</taxon>
    </lineage>
</organism>
<reference evidence="1 2" key="1">
    <citation type="submission" date="2021-06" db="EMBL/GenBank/DDBJ databases">
        <title>Ecological speciation of a Streptomyces species isolated from different habitats and geographic origins.</title>
        <authorList>
            <person name="Wang J."/>
        </authorList>
    </citation>
    <scope>NUCLEOTIDE SEQUENCE [LARGE SCALE GENOMIC DNA]</scope>
    <source>
        <strain evidence="1 2">FXJ8.012</strain>
    </source>
</reference>
<keyword evidence="2" id="KW-1185">Reference proteome</keyword>
<protein>
    <submittedName>
        <fullName evidence="1">Uncharacterized protein</fullName>
    </submittedName>
</protein>
<dbReference type="RefSeq" id="WP_224310368.1">
    <property type="nucleotide sequence ID" value="NZ_JAHSST010000028.1"/>
</dbReference>
<sequence length="121" mass="13491">MPASTPRPHVMALLFDSDFNRPSGTRTFRHLDGRPFTDEEQALADDATLEELQAAGVHVHNPEAGAEAQVAAYQMAELLFKYAVPHREALIPFMTHEDMLEYGRLETLITEGAHLLGPHKD</sequence>
<accession>A0ABS7WDU3</accession>
<gene>
    <name evidence="1" type="ORF">KVH32_33885</name>
</gene>